<evidence type="ECO:0000313" key="3">
    <source>
        <dbReference type="Proteomes" id="UP000242474"/>
    </source>
</evidence>
<keyword evidence="3" id="KW-1185">Reference proteome</keyword>
<dbReference type="InterPro" id="IPR027450">
    <property type="entry name" value="AlkB-like"/>
</dbReference>
<dbReference type="EMBL" id="KZ303499">
    <property type="protein sequence ID" value="PIA16507.1"/>
    <property type="molecule type" value="Genomic_DNA"/>
</dbReference>
<proteinExistence type="predicted"/>
<dbReference type="OrthoDB" id="412814at2759"/>
<dbReference type="InterPro" id="IPR032870">
    <property type="entry name" value="ALKBH7-like"/>
</dbReference>
<name>A0A2G5BCR4_COERN</name>
<dbReference type="Gene3D" id="2.60.120.590">
    <property type="entry name" value="Alpha-ketoglutarate-dependent dioxygenase AlkB-like"/>
    <property type="match status" value="1"/>
</dbReference>
<dbReference type="GO" id="GO:0006974">
    <property type="term" value="P:DNA damage response"/>
    <property type="evidence" value="ECO:0007669"/>
    <property type="project" value="InterPro"/>
</dbReference>
<dbReference type="InterPro" id="IPR037151">
    <property type="entry name" value="AlkB-like_sf"/>
</dbReference>
<reference evidence="2 3" key="1">
    <citation type="journal article" date="2015" name="Genome Biol. Evol.">
        <title>Phylogenomic analyses indicate that early fungi evolved digesting cell walls of algal ancestors of land plants.</title>
        <authorList>
            <person name="Chang Y."/>
            <person name="Wang S."/>
            <person name="Sekimoto S."/>
            <person name="Aerts A.L."/>
            <person name="Choi C."/>
            <person name="Clum A."/>
            <person name="LaButti K.M."/>
            <person name="Lindquist E.A."/>
            <person name="Yee Ngan C."/>
            <person name="Ohm R.A."/>
            <person name="Salamov A.A."/>
            <person name="Grigoriev I.V."/>
            <person name="Spatafora J.W."/>
            <person name="Berbee M.L."/>
        </authorList>
    </citation>
    <scope>NUCLEOTIDE SEQUENCE [LARGE SCALE GENOMIC DNA]</scope>
    <source>
        <strain evidence="2 3">NRRL 1564</strain>
    </source>
</reference>
<dbReference type="InterPro" id="IPR005123">
    <property type="entry name" value="Oxoglu/Fe-dep_dioxygenase_dom"/>
</dbReference>
<feature type="domain" description="Fe2OG dioxygenase" evidence="1">
    <location>
        <begin position="1"/>
        <end position="116"/>
    </location>
</feature>
<dbReference type="SUPFAM" id="SSF51197">
    <property type="entry name" value="Clavaminate synthase-like"/>
    <property type="match status" value="1"/>
</dbReference>
<gene>
    <name evidence="2" type="ORF">COEREDRAFT_42663</name>
</gene>
<dbReference type="PROSITE" id="PS51471">
    <property type="entry name" value="FE2OG_OXY"/>
    <property type="match status" value="1"/>
</dbReference>
<sequence>MFDQAIINLYDSGEGIGDHIDLLRFADGIVGFNFGSPATMRLRPVVDASDRERAVRYAEELHNDCANQVIVKLQPGDVYALSGDARFHWTHGFPAFIDGATNVSGRRISVTLRKLHD</sequence>
<dbReference type="AlphaFoldDB" id="A0A2G5BCR4"/>
<dbReference type="PANTHER" id="PTHR21052:SF0">
    <property type="entry name" value="ALPHA-KETOGLUTARATE-DEPENDENT DIOXYGENASE ALKB HOMOLOG 7, MITOCHONDRIAL"/>
    <property type="match status" value="1"/>
</dbReference>
<dbReference type="GO" id="GO:0006631">
    <property type="term" value="P:fatty acid metabolic process"/>
    <property type="evidence" value="ECO:0007669"/>
    <property type="project" value="TreeGrafter"/>
</dbReference>
<organism evidence="2 3">
    <name type="scientific">Coemansia reversa (strain ATCC 12441 / NRRL 1564)</name>
    <dbReference type="NCBI Taxonomy" id="763665"/>
    <lineage>
        <taxon>Eukaryota</taxon>
        <taxon>Fungi</taxon>
        <taxon>Fungi incertae sedis</taxon>
        <taxon>Zoopagomycota</taxon>
        <taxon>Kickxellomycotina</taxon>
        <taxon>Kickxellomycetes</taxon>
        <taxon>Kickxellales</taxon>
        <taxon>Kickxellaceae</taxon>
        <taxon>Coemansia</taxon>
    </lineage>
</organism>
<accession>A0A2G5BCR4</accession>
<evidence type="ECO:0000313" key="2">
    <source>
        <dbReference type="EMBL" id="PIA16507.1"/>
    </source>
</evidence>
<dbReference type="PANTHER" id="PTHR21052">
    <property type="entry name" value="SPERMATOGENESIS ASSOCIATED 11-RELATED"/>
    <property type="match status" value="1"/>
</dbReference>
<evidence type="ECO:0000259" key="1">
    <source>
        <dbReference type="PROSITE" id="PS51471"/>
    </source>
</evidence>
<dbReference type="GO" id="GO:0005759">
    <property type="term" value="C:mitochondrial matrix"/>
    <property type="evidence" value="ECO:0007669"/>
    <property type="project" value="TreeGrafter"/>
</dbReference>
<dbReference type="Proteomes" id="UP000242474">
    <property type="component" value="Unassembled WGS sequence"/>
</dbReference>
<dbReference type="Pfam" id="PF13532">
    <property type="entry name" value="2OG-FeII_Oxy_2"/>
    <property type="match status" value="1"/>
</dbReference>
<protein>
    <recommendedName>
        <fullName evidence="1">Fe2OG dioxygenase domain-containing protein</fullName>
    </recommendedName>
</protein>